<keyword evidence="3" id="KW-1185">Reference proteome</keyword>
<sequence>MKLTSFPLKAVCICITVCSFLAGHAQTNIEFHGIKINAVDKQKRKQGNWLFFDYDGMPVMSCVYKNDNCISPAIFYEKGDTAFVRFPQTDSIETFIVYAGKDRMYGNFIHSSDSSTRVEVEQNPAMNDSVLAKINRYKDIVMEPVFYFAQKKMVDFISAGILSSHMNLNKPVTALLTISSSGLLTKVEFPQDKNNLSPDEETEYNWIYSRMMRWQPCYRANKTHERKVLLKNSRKLEWMN</sequence>
<feature type="chain" id="PRO_5010719773" description="DUF4369 domain-containing protein" evidence="1">
    <location>
        <begin position="26"/>
        <end position="240"/>
    </location>
</feature>
<evidence type="ECO:0000256" key="1">
    <source>
        <dbReference type="SAM" id="SignalP"/>
    </source>
</evidence>
<dbReference type="AlphaFoldDB" id="A0A1V9F072"/>
<evidence type="ECO:0008006" key="4">
    <source>
        <dbReference type="Google" id="ProtNLM"/>
    </source>
</evidence>
<evidence type="ECO:0000313" key="3">
    <source>
        <dbReference type="Proteomes" id="UP000192610"/>
    </source>
</evidence>
<feature type="signal peptide" evidence="1">
    <location>
        <begin position="1"/>
        <end position="25"/>
    </location>
</feature>
<protein>
    <recommendedName>
        <fullName evidence="4">DUF4369 domain-containing protein</fullName>
    </recommendedName>
</protein>
<proteinExistence type="predicted"/>
<dbReference type="OrthoDB" id="9785122at2"/>
<name>A0A1V9F072_9BACT</name>
<dbReference type="EMBL" id="LVXG01000010">
    <property type="protein sequence ID" value="OQP51793.1"/>
    <property type="molecule type" value="Genomic_DNA"/>
</dbReference>
<dbReference type="RefSeq" id="WP_081198382.1">
    <property type="nucleotide sequence ID" value="NZ_FOCZ01000018.1"/>
</dbReference>
<accession>A0A1V9F072</accession>
<organism evidence="2 3">
    <name type="scientific">Niastella yeongjuensis</name>
    <dbReference type="NCBI Taxonomy" id="354355"/>
    <lineage>
        <taxon>Bacteria</taxon>
        <taxon>Pseudomonadati</taxon>
        <taxon>Bacteroidota</taxon>
        <taxon>Chitinophagia</taxon>
        <taxon>Chitinophagales</taxon>
        <taxon>Chitinophagaceae</taxon>
        <taxon>Niastella</taxon>
    </lineage>
</organism>
<comment type="caution">
    <text evidence="2">The sequence shown here is derived from an EMBL/GenBank/DDBJ whole genome shotgun (WGS) entry which is preliminary data.</text>
</comment>
<gene>
    <name evidence="2" type="ORF">A4H97_26665</name>
</gene>
<dbReference type="Proteomes" id="UP000192610">
    <property type="component" value="Unassembled WGS sequence"/>
</dbReference>
<reference evidence="3" key="1">
    <citation type="submission" date="2016-04" db="EMBL/GenBank/DDBJ databases">
        <authorList>
            <person name="Chen L."/>
            <person name="Zhuang W."/>
            <person name="Wang G."/>
        </authorList>
    </citation>
    <scope>NUCLEOTIDE SEQUENCE [LARGE SCALE GENOMIC DNA]</scope>
    <source>
        <strain evidence="3">17621</strain>
    </source>
</reference>
<evidence type="ECO:0000313" key="2">
    <source>
        <dbReference type="EMBL" id="OQP51793.1"/>
    </source>
</evidence>
<keyword evidence="1" id="KW-0732">Signal</keyword>